<gene>
    <name evidence="2" type="ORF">LWI28_006873</name>
</gene>
<dbReference type="AlphaFoldDB" id="A0AAD5NLC9"/>
<name>A0AAD5NLC9_ACENE</name>
<organism evidence="2 3">
    <name type="scientific">Acer negundo</name>
    <name type="common">Box elder</name>
    <dbReference type="NCBI Taxonomy" id="4023"/>
    <lineage>
        <taxon>Eukaryota</taxon>
        <taxon>Viridiplantae</taxon>
        <taxon>Streptophyta</taxon>
        <taxon>Embryophyta</taxon>
        <taxon>Tracheophyta</taxon>
        <taxon>Spermatophyta</taxon>
        <taxon>Magnoliopsida</taxon>
        <taxon>eudicotyledons</taxon>
        <taxon>Gunneridae</taxon>
        <taxon>Pentapetalae</taxon>
        <taxon>rosids</taxon>
        <taxon>malvids</taxon>
        <taxon>Sapindales</taxon>
        <taxon>Sapindaceae</taxon>
        <taxon>Hippocastanoideae</taxon>
        <taxon>Acereae</taxon>
        <taxon>Acer</taxon>
    </lineage>
</organism>
<dbReference type="PANTHER" id="PTHR34222:SF99">
    <property type="entry name" value="PROTEIN, PUTATIVE-RELATED"/>
    <property type="match status" value="1"/>
</dbReference>
<proteinExistence type="predicted"/>
<dbReference type="Proteomes" id="UP001064489">
    <property type="component" value="Chromosome 10"/>
</dbReference>
<evidence type="ECO:0000313" key="2">
    <source>
        <dbReference type="EMBL" id="KAI9165064.1"/>
    </source>
</evidence>
<dbReference type="EMBL" id="JAJSOW010000105">
    <property type="protein sequence ID" value="KAI9165064.1"/>
    <property type="molecule type" value="Genomic_DNA"/>
</dbReference>
<dbReference type="PANTHER" id="PTHR34222">
    <property type="entry name" value="GAG_PRE-INTEGRS DOMAIN-CONTAINING PROTEIN"/>
    <property type="match status" value="1"/>
</dbReference>
<protein>
    <recommendedName>
        <fullName evidence="1">Retrotransposon Copia-like N-terminal domain-containing protein</fullName>
    </recommendedName>
</protein>
<feature type="domain" description="Retrotransposon Copia-like N-terminal" evidence="1">
    <location>
        <begin position="32"/>
        <end position="65"/>
    </location>
</feature>
<dbReference type="InterPro" id="IPR029472">
    <property type="entry name" value="Copia-like_N"/>
</dbReference>
<comment type="caution">
    <text evidence="2">The sequence shown here is derived from an EMBL/GenBank/DDBJ whole genome shotgun (WGS) entry which is preliminary data.</text>
</comment>
<evidence type="ECO:0000313" key="3">
    <source>
        <dbReference type="Proteomes" id="UP001064489"/>
    </source>
</evidence>
<dbReference type="Pfam" id="PF14244">
    <property type="entry name" value="Retrotran_gag_3"/>
    <property type="match status" value="1"/>
</dbReference>
<accession>A0AAD5NLC9</accession>
<evidence type="ECO:0000259" key="1">
    <source>
        <dbReference type="Pfam" id="PF14244"/>
    </source>
</evidence>
<keyword evidence="3" id="KW-1185">Reference proteome</keyword>
<reference evidence="2" key="1">
    <citation type="journal article" date="2022" name="Plant J.">
        <title>Strategies of tolerance reflected in two North American maple genomes.</title>
        <authorList>
            <person name="McEvoy S.L."/>
            <person name="Sezen U.U."/>
            <person name="Trouern-Trend A."/>
            <person name="McMahon S.M."/>
            <person name="Schaberg P.G."/>
            <person name="Yang J."/>
            <person name="Wegrzyn J.L."/>
            <person name="Swenson N.G."/>
        </authorList>
    </citation>
    <scope>NUCLEOTIDE SEQUENCE</scope>
    <source>
        <strain evidence="2">91603</strain>
    </source>
</reference>
<sequence>MSNNNKTPVINDTPVINTPPSTLIKTNAYTTHHSDSPSIILVTPLLSGDNYGPWNRAVTMALRAKISSEIRPSILYAETAAQIWMDLKDRFSQSNALKIYQLKQSISALKQEGLSVSLYFTHLKSLWDELSSIVSITPCIYGNAKSNIDQQHQDRAMEFLQGLHDRFSTIRSQILLMEPFPSIQRIYNMVRQEEKQQEIHDRSIPTIDSATLKESKPSFRSSGKCRRPFYEHYNKHGHTFAMCFQIHGFLDKHVKTSTPISSTSATSATQLTPAQYTKLLAILAKEESGGSSAHLVGPINEEEDWSG</sequence>
<reference evidence="2" key="2">
    <citation type="submission" date="2023-02" db="EMBL/GenBank/DDBJ databases">
        <authorList>
            <person name="Swenson N.G."/>
            <person name="Wegrzyn J.L."/>
            <person name="Mcevoy S.L."/>
        </authorList>
    </citation>
    <scope>NUCLEOTIDE SEQUENCE</scope>
    <source>
        <strain evidence="2">91603</strain>
        <tissue evidence="2">Leaf</tissue>
    </source>
</reference>